<proteinExistence type="predicted"/>
<reference evidence="1 2" key="1">
    <citation type="journal article" date="2023" name="Nucleic Acids Res.">
        <title>The hologenome of Daphnia magna reveals possible DNA methylation and microbiome-mediated evolution of the host genome.</title>
        <authorList>
            <person name="Chaturvedi A."/>
            <person name="Li X."/>
            <person name="Dhandapani V."/>
            <person name="Marshall H."/>
            <person name="Kissane S."/>
            <person name="Cuenca-Cambronero M."/>
            <person name="Asole G."/>
            <person name="Calvet F."/>
            <person name="Ruiz-Romero M."/>
            <person name="Marangio P."/>
            <person name="Guigo R."/>
            <person name="Rago D."/>
            <person name="Mirbahai L."/>
            <person name="Eastwood N."/>
            <person name="Colbourne J.K."/>
            <person name="Zhou J."/>
            <person name="Mallon E."/>
            <person name="Orsini L."/>
        </authorList>
    </citation>
    <scope>NUCLEOTIDE SEQUENCE [LARGE SCALE GENOMIC DNA]</scope>
    <source>
        <strain evidence="1">LRV0_1</strain>
    </source>
</reference>
<name>A0ABQ9ZD26_9CRUS</name>
<accession>A0ABQ9ZD26</accession>
<dbReference type="Proteomes" id="UP001234178">
    <property type="component" value="Unassembled WGS sequence"/>
</dbReference>
<evidence type="ECO:0000313" key="2">
    <source>
        <dbReference type="Proteomes" id="UP001234178"/>
    </source>
</evidence>
<keyword evidence="2" id="KW-1185">Reference proteome</keyword>
<gene>
    <name evidence="1" type="ORF">OUZ56_019944</name>
</gene>
<protein>
    <submittedName>
        <fullName evidence="1">Uncharacterized protein</fullName>
    </submittedName>
</protein>
<comment type="caution">
    <text evidence="1">The sequence shown here is derived from an EMBL/GenBank/DDBJ whole genome shotgun (WGS) entry which is preliminary data.</text>
</comment>
<sequence length="210" mass="24766">MLNLRNRKFIMQFYKLDHRQYTECNQPFSVQRVNKASATPIGYWTNVYKIRILFLFLDYRRLSSLRRMLGVSCYCYGCLQQQALLHVRMICYLPQTGHEDLHLATPFVGNLIEKPTACTFHRKKCPWSAFLLGTFVLDMQSTRVNSNLLEASSQELSTPHRNYTIAKVYVYEFLDMICRDRKSPWEASIKLASFIFQRRPLGHMCRDEEG</sequence>
<organism evidence="1 2">
    <name type="scientific">Daphnia magna</name>
    <dbReference type="NCBI Taxonomy" id="35525"/>
    <lineage>
        <taxon>Eukaryota</taxon>
        <taxon>Metazoa</taxon>
        <taxon>Ecdysozoa</taxon>
        <taxon>Arthropoda</taxon>
        <taxon>Crustacea</taxon>
        <taxon>Branchiopoda</taxon>
        <taxon>Diplostraca</taxon>
        <taxon>Cladocera</taxon>
        <taxon>Anomopoda</taxon>
        <taxon>Daphniidae</taxon>
        <taxon>Daphnia</taxon>
    </lineage>
</organism>
<evidence type="ECO:0000313" key="1">
    <source>
        <dbReference type="EMBL" id="KAK4010813.1"/>
    </source>
</evidence>
<dbReference type="EMBL" id="JAOYFB010000003">
    <property type="protein sequence ID" value="KAK4010813.1"/>
    <property type="molecule type" value="Genomic_DNA"/>
</dbReference>